<dbReference type="PANTHER" id="PTHR11102:SF147">
    <property type="entry name" value="SEL1L ADAPTOR SUBUNIT OF ERAD E3 UBIQUITIN LIGASE"/>
    <property type="match status" value="1"/>
</dbReference>
<gene>
    <name evidence="1" type="ORF">Harvfovirus17_13</name>
</gene>
<organism evidence="1">
    <name type="scientific">Harvfovirus sp</name>
    <dbReference type="NCBI Taxonomy" id="2487768"/>
    <lineage>
        <taxon>Viruses</taxon>
        <taxon>Varidnaviria</taxon>
        <taxon>Bamfordvirae</taxon>
        <taxon>Nucleocytoviricota</taxon>
        <taxon>Megaviricetes</taxon>
        <taxon>Imitervirales</taxon>
        <taxon>Mimiviridae</taxon>
        <taxon>Klosneuvirinae</taxon>
    </lineage>
</organism>
<dbReference type="InterPro" id="IPR011990">
    <property type="entry name" value="TPR-like_helical_dom_sf"/>
</dbReference>
<dbReference type="InterPro" id="IPR050767">
    <property type="entry name" value="Sel1_AlgK"/>
</dbReference>
<evidence type="ECO:0000313" key="1">
    <source>
        <dbReference type="EMBL" id="AYV81119.1"/>
    </source>
</evidence>
<name>A0A3G5A6N4_9VIRU</name>
<proteinExistence type="predicted"/>
<dbReference type="PANTHER" id="PTHR11102">
    <property type="entry name" value="SEL-1-LIKE PROTEIN"/>
    <property type="match status" value="1"/>
</dbReference>
<dbReference type="SUPFAM" id="SSF81901">
    <property type="entry name" value="HCP-like"/>
    <property type="match status" value="3"/>
</dbReference>
<reference evidence="1" key="1">
    <citation type="submission" date="2018-10" db="EMBL/GenBank/DDBJ databases">
        <title>Hidden diversity of soil giant viruses.</title>
        <authorList>
            <person name="Schulz F."/>
            <person name="Alteio L."/>
            <person name="Goudeau D."/>
            <person name="Ryan E.M."/>
            <person name="Malmstrom R.R."/>
            <person name="Blanchard J."/>
            <person name="Woyke T."/>
        </authorList>
    </citation>
    <scope>NUCLEOTIDE SEQUENCE</scope>
    <source>
        <strain evidence="1">HAV1</strain>
    </source>
</reference>
<dbReference type="Gene3D" id="1.25.40.10">
    <property type="entry name" value="Tetratricopeptide repeat domain"/>
    <property type="match status" value="3"/>
</dbReference>
<dbReference type="EMBL" id="MK072259">
    <property type="protein sequence ID" value="AYV81119.1"/>
    <property type="molecule type" value="Genomic_DNA"/>
</dbReference>
<dbReference type="SMART" id="SM00671">
    <property type="entry name" value="SEL1"/>
    <property type="match status" value="9"/>
</dbReference>
<dbReference type="InterPro" id="IPR006597">
    <property type="entry name" value="Sel1-like"/>
</dbReference>
<accession>A0A3G5A6N4</accession>
<dbReference type="GO" id="GO:0036503">
    <property type="term" value="P:ERAD pathway"/>
    <property type="evidence" value="ECO:0007669"/>
    <property type="project" value="TreeGrafter"/>
</dbReference>
<evidence type="ECO:0008006" key="2">
    <source>
        <dbReference type="Google" id="ProtNLM"/>
    </source>
</evidence>
<dbReference type="Pfam" id="PF08238">
    <property type="entry name" value="Sel1"/>
    <property type="match status" value="9"/>
</dbReference>
<protein>
    <recommendedName>
        <fullName evidence="2">Sel1 repeat family protein</fullName>
    </recommendedName>
</protein>
<sequence>MGETELMALRYDTLADMLKYTLLLNDNGVEARKKIFVLFNIKVVDEKKIADLYYDVFKFYFDSVNFGGVVGRSVLDSFSNGKMKATESYKKVMKFVKLGGRHGNSNYIELLALMYYYGLVLKRNCEKALRWLYLGVALENATCAAYLGNMLLSGKEVKKDEEKALSLFKLSAGKNNRNGIIGLGKMFLFGEGVNYPESFRLFGLVADDSEGMKFLAYMYLRGFGVDHDEKKGFELFKLSAERGNNYAQINVGLCYENGWGVEVDLLEGMKWMKLSAEDGNPHAQNYLGQTYYHGSSKLPRNYTEALKWIRLSADKNYPDAIADLGVMYYYGHGVKADLVRGKELFEKAAGMGLVRAESLIGTLYLNGVKVKQDYVRAFEIFSSSAKRGCSLGMEGVASMYYHGCGVRQDYKEAAIWYERSYGTGECTLRTIFKLGIMYLEGLGLVIDKVKALKMFKIAVSKGHEESEKYYDSLKDTVELVEDKENIVHFDKDNLYSDGFF</sequence>